<evidence type="ECO:0000313" key="1">
    <source>
        <dbReference type="EMBL" id="AGP31919.1"/>
    </source>
</evidence>
<dbReference type="GO" id="GO:0003677">
    <property type="term" value="F:DNA binding"/>
    <property type="evidence" value="ECO:0007669"/>
    <property type="project" value="UniProtKB-KW"/>
</dbReference>
<organism evidence="1 2">
    <name type="scientific">Corynebacterium terpenotabidum Y-11</name>
    <dbReference type="NCBI Taxonomy" id="1200352"/>
    <lineage>
        <taxon>Bacteria</taxon>
        <taxon>Bacillati</taxon>
        <taxon>Actinomycetota</taxon>
        <taxon>Actinomycetes</taxon>
        <taxon>Mycobacteriales</taxon>
        <taxon>Corynebacteriaceae</taxon>
        <taxon>Corynebacterium</taxon>
    </lineage>
</organism>
<dbReference type="SUPFAM" id="SSF46785">
    <property type="entry name" value="Winged helix' DNA-binding domain"/>
    <property type="match status" value="1"/>
</dbReference>
<protein>
    <submittedName>
        <fullName evidence="1">ArsR DNA-binding transcription regulator</fullName>
    </submittedName>
</protein>
<dbReference type="KEGG" id="cter:A606_11400"/>
<accession>S4XH46</accession>
<dbReference type="STRING" id="1200352.A606_11400"/>
<dbReference type="HOGENOM" id="CLU_078469_1_1_11"/>
<keyword evidence="1" id="KW-0238">DNA-binding</keyword>
<dbReference type="InterPro" id="IPR036390">
    <property type="entry name" value="WH_DNA-bd_sf"/>
</dbReference>
<gene>
    <name evidence="1" type="ORF">A606_11400</name>
</gene>
<name>S4XH46_9CORY</name>
<dbReference type="EMBL" id="CP003696">
    <property type="protein sequence ID" value="AGP31919.1"/>
    <property type="molecule type" value="Genomic_DNA"/>
</dbReference>
<keyword evidence="2" id="KW-1185">Reference proteome</keyword>
<dbReference type="Gene3D" id="1.10.10.10">
    <property type="entry name" value="Winged helix-like DNA-binding domain superfamily/Winged helix DNA-binding domain"/>
    <property type="match status" value="1"/>
</dbReference>
<reference evidence="1 2" key="1">
    <citation type="submission" date="2012-06" db="EMBL/GenBank/DDBJ databases">
        <title>Complete genome sequence of Corynebacterium terpenotabidum Y-11 (=DSM 44721).</title>
        <authorList>
            <person name="Ruckert C."/>
            <person name="Albersmeier A."/>
            <person name="Al-Dilaimi A."/>
            <person name="Szczepanowski R."/>
            <person name="Kalinowski J."/>
        </authorList>
    </citation>
    <scope>NUCLEOTIDE SEQUENCE [LARGE SCALE GENOMIC DNA]</scope>
    <source>
        <strain evidence="1 2">Y-11</strain>
    </source>
</reference>
<dbReference type="OrthoDB" id="3399802at2"/>
<dbReference type="AlphaFoldDB" id="S4XH46"/>
<sequence length="236" mass="24836">MTSIAAPSPRGRVLAAVGDHHARTGAAVTSAALAEDLQLHPSTVRFHLRKLVDAGQVIEKVTPAEGRGRPRKCYLPAPQTPTDSLLVALVGVLADSAEEREARAARAGRIWAADAAAAAVRQDAGQDAGQDADPLNLAATVLTALGFEIQSATSIFGTHEIRVCSCPLRLLGQQHPEVARGIQRGVVEQALATAPGVQGPWHVSARPDPRFGDCEVTLRLSRGSTHDTDNTHDTIP</sequence>
<dbReference type="eggNOG" id="COG2345">
    <property type="taxonomic scope" value="Bacteria"/>
</dbReference>
<dbReference type="InterPro" id="IPR036388">
    <property type="entry name" value="WH-like_DNA-bd_sf"/>
</dbReference>
<dbReference type="RefSeq" id="WP_020442267.1">
    <property type="nucleotide sequence ID" value="NC_021663.1"/>
</dbReference>
<evidence type="ECO:0000313" key="2">
    <source>
        <dbReference type="Proteomes" id="UP000014809"/>
    </source>
</evidence>
<dbReference type="Proteomes" id="UP000014809">
    <property type="component" value="Chromosome"/>
</dbReference>
<dbReference type="Pfam" id="PF12840">
    <property type="entry name" value="HTH_20"/>
    <property type="match status" value="1"/>
</dbReference>
<proteinExistence type="predicted"/>
<dbReference type="PATRIC" id="fig|1200352.3.peg.2337"/>